<gene>
    <name evidence="2" type="ORF">SAMN02745887_02490</name>
</gene>
<dbReference type="STRING" id="1121279.SAMN02745887_02490"/>
<feature type="signal peptide" evidence="1">
    <location>
        <begin position="1"/>
        <end position="22"/>
    </location>
</feature>
<keyword evidence="1" id="KW-0732">Signal</keyword>
<evidence type="ECO:0000313" key="3">
    <source>
        <dbReference type="Proteomes" id="UP000186513"/>
    </source>
</evidence>
<name>A0A1K2HLB2_9NEIS</name>
<evidence type="ECO:0000256" key="1">
    <source>
        <dbReference type="SAM" id="SignalP"/>
    </source>
</evidence>
<dbReference type="EMBL" id="FPKR01000009">
    <property type="protein sequence ID" value="SFZ77559.1"/>
    <property type="molecule type" value="Genomic_DNA"/>
</dbReference>
<accession>A0A1K2HLB2</accession>
<evidence type="ECO:0000313" key="2">
    <source>
        <dbReference type="EMBL" id="SFZ77559.1"/>
    </source>
</evidence>
<dbReference type="RefSeq" id="WP_072428994.1">
    <property type="nucleotide sequence ID" value="NZ_FPKR01000009.1"/>
</dbReference>
<sequence>MRGYHALMCGCLISGLAWPAAAADLPFEARSALPPAARAFFSQLKPADFTPPRLARQIARYNTAQQRRYRVSPPDSALGDGALPPAGYSQITLQELPQYFQLDIQVVDRDHSDGIDDGIDSWHSLFFSKQQPAAEARYSAGPTYPMPGHPQLRLAIPSRDSCMGRSPVGSMQLMHLASGQPIWQIALPEHSLYLDVDETAGEPALHYTLVEEEAIDSPRQCEVGGPVRRTTSRYALQCDAAGSQCSTSRLQQQSEEDCMSIGGCD</sequence>
<keyword evidence="3" id="KW-1185">Reference proteome</keyword>
<protein>
    <submittedName>
        <fullName evidence="2">Uncharacterized protein</fullName>
    </submittedName>
</protein>
<proteinExistence type="predicted"/>
<dbReference type="Proteomes" id="UP000186513">
    <property type="component" value="Unassembled WGS sequence"/>
</dbReference>
<organism evidence="2 3">
    <name type="scientific">Chitinimonas taiwanensis DSM 18899</name>
    <dbReference type="NCBI Taxonomy" id="1121279"/>
    <lineage>
        <taxon>Bacteria</taxon>
        <taxon>Pseudomonadati</taxon>
        <taxon>Pseudomonadota</taxon>
        <taxon>Betaproteobacteria</taxon>
        <taxon>Neisseriales</taxon>
        <taxon>Chitinibacteraceae</taxon>
        <taxon>Chitinimonas</taxon>
    </lineage>
</organism>
<reference evidence="2 3" key="1">
    <citation type="submission" date="2016-11" db="EMBL/GenBank/DDBJ databases">
        <authorList>
            <person name="Jaros S."/>
            <person name="Januszkiewicz K."/>
            <person name="Wedrychowicz H."/>
        </authorList>
    </citation>
    <scope>NUCLEOTIDE SEQUENCE [LARGE SCALE GENOMIC DNA]</scope>
    <source>
        <strain evidence="2 3">DSM 18899</strain>
    </source>
</reference>
<feature type="chain" id="PRO_5012656526" evidence="1">
    <location>
        <begin position="23"/>
        <end position="265"/>
    </location>
</feature>
<dbReference type="AlphaFoldDB" id="A0A1K2HLB2"/>